<organism evidence="6 7">
    <name type="scientific">Thermophilibacter provencensis</name>
    <dbReference type="NCBI Taxonomy" id="1852386"/>
    <lineage>
        <taxon>Bacteria</taxon>
        <taxon>Bacillati</taxon>
        <taxon>Actinomycetota</taxon>
        <taxon>Coriobacteriia</taxon>
        <taxon>Coriobacteriales</taxon>
        <taxon>Atopobiaceae</taxon>
        <taxon>Thermophilibacter</taxon>
    </lineage>
</organism>
<name>A0A921GGT1_9ACTN</name>
<dbReference type="PANTHER" id="PTHR43553:SF24">
    <property type="entry name" value="ENERGY-COUPLING FACTOR TRANSPORTER ATP-BINDING PROTEIN ECFA1"/>
    <property type="match status" value="1"/>
</dbReference>
<comment type="similarity">
    <text evidence="1">Belongs to the ABC transporter superfamily.</text>
</comment>
<reference evidence="6" key="1">
    <citation type="journal article" date="2021" name="PeerJ">
        <title>Extensive microbial diversity within the chicken gut microbiome revealed by metagenomics and culture.</title>
        <authorList>
            <person name="Gilroy R."/>
            <person name="Ravi A."/>
            <person name="Getino M."/>
            <person name="Pursley I."/>
            <person name="Horton D.L."/>
            <person name="Alikhan N.F."/>
            <person name="Baker D."/>
            <person name="Gharbi K."/>
            <person name="Hall N."/>
            <person name="Watson M."/>
            <person name="Adriaenssens E.M."/>
            <person name="Foster-Nyarko E."/>
            <person name="Jarju S."/>
            <person name="Secka A."/>
            <person name="Antonio M."/>
            <person name="Oren A."/>
            <person name="Chaudhuri R.R."/>
            <person name="La Ragione R."/>
            <person name="Hildebrand F."/>
            <person name="Pallen M.J."/>
        </authorList>
    </citation>
    <scope>NUCLEOTIDE SEQUENCE</scope>
    <source>
        <strain evidence="6">CHK124-7917</strain>
    </source>
</reference>
<keyword evidence="3" id="KW-0547">Nucleotide-binding</keyword>
<dbReference type="CDD" id="cd03225">
    <property type="entry name" value="ABC_cobalt_CbiO_domain1"/>
    <property type="match status" value="1"/>
</dbReference>
<gene>
    <name evidence="6" type="ORF">K8U72_08560</name>
</gene>
<evidence type="ECO:0000259" key="5">
    <source>
        <dbReference type="PROSITE" id="PS50893"/>
    </source>
</evidence>
<dbReference type="Proteomes" id="UP000697330">
    <property type="component" value="Unassembled WGS sequence"/>
</dbReference>
<dbReference type="PROSITE" id="PS50893">
    <property type="entry name" value="ABC_TRANSPORTER_2"/>
    <property type="match status" value="1"/>
</dbReference>
<dbReference type="InterPro" id="IPR003439">
    <property type="entry name" value="ABC_transporter-like_ATP-bd"/>
</dbReference>
<evidence type="ECO:0000256" key="1">
    <source>
        <dbReference type="ARBA" id="ARBA00005417"/>
    </source>
</evidence>
<evidence type="ECO:0000313" key="7">
    <source>
        <dbReference type="Proteomes" id="UP000697330"/>
    </source>
</evidence>
<dbReference type="PROSITE" id="PS00211">
    <property type="entry name" value="ABC_TRANSPORTER_1"/>
    <property type="match status" value="1"/>
</dbReference>
<dbReference type="GO" id="GO:0043190">
    <property type="term" value="C:ATP-binding cassette (ABC) transporter complex"/>
    <property type="evidence" value="ECO:0007669"/>
    <property type="project" value="TreeGrafter"/>
</dbReference>
<dbReference type="EMBL" id="DYWQ01000130">
    <property type="protein sequence ID" value="HJF45813.1"/>
    <property type="molecule type" value="Genomic_DNA"/>
</dbReference>
<sequence length="280" mass="28400">MRVRLEGASVTYEGAAGERNRALDDVTLSLDGGVTGLMGQTGSGKSTLLEVLAGVLPPDSGRLLVDGADALRGPGARRLAASVGLVFQIPERQFFESTVEREVCFGLLARGAGAREARERAASALALMGLDLDEIGRRSPFALSGGQQRRVAIASVLALRPALLLLDEPTAGLDPRARAACLAAVRAAAEGGATVVVASHDANALAAVADRVVALEAGSVTLDGPMRALLGDAGLMRAHGLEGACAARAASALRRAGVDVPGTPLTAEELASAIARGRAS</sequence>
<evidence type="ECO:0000256" key="2">
    <source>
        <dbReference type="ARBA" id="ARBA00022448"/>
    </source>
</evidence>
<dbReference type="SUPFAM" id="SSF52540">
    <property type="entry name" value="P-loop containing nucleoside triphosphate hydrolases"/>
    <property type="match status" value="1"/>
</dbReference>
<dbReference type="GO" id="GO:0016887">
    <property type="term" value="F:ATP hydrolysis activity"/>
    <property type="evidence" value="ECO:0007669"/>
    <property type="project" value="InterPro"/>
</dbReference>
<dbReference type="InterPro" id="IPR017871">
    <property type="entry name" value="ABC_transporter-like_CS"/>
</dbReference>
<dbReference type="AlphaFoldDB" id="A0A921GGT1"/>
<keyword evidence="2" id="KW-0813">Transport</keyword>
<evidence type="ECO:0000313" key="6">
    <source>
        <dbReference type="EMBL" id="HJF45813.1"/>
    </source>
</evidence>
<protein>
    <submittedName>
        <fullName evidence="6">Energy-coupling factor ABC transporter ATP-binding protein</fullName>
    </submittedName>
</protein>
<dbReference type="GO" id="GO:0042626">
    <property type="term" value="F:ATPase-coupled transmembrane transporter activity"/>
    <property type="evidence" value="ECO:0007669"/>
    <property type="project" value="TreeGrafter"/>
</dbReference>
<proteinExistence type="inferred from homology"/>
<dbReference type="InterPro" id="IPR050095">
    <property type="entry name" value="ECF_ABC_transporter_ATP-bd"/>
</dbReference>
<dbReference type="InterPro" id="IPR027417">
    <property type="entry name" value="P-loop_NTPase"/>
</dbReference>
<evidence type="ECO:0000256" key="4">
    <source>
        <dbReference type="ARBA" id="ARBA00022840"/>
    </source>
</evidence>
<dbReference type="GO" id="GO:0005524">
    <property type="term" value="F:ATP binding"/>
    <property type="evidence" value="ECO:0007669"/>
    <property type="project" value="UniProtKB-KW"/>
</dbReference>
<dbReference type="PANTHER" id="PTHR43553">
    <property type="entry name" value="HEAVY METAL TRANSPORTER"/>
    <property type="match status" value="1"/>
</dbReference>
<comment type="caution">
    <text evidence="6">The sequence shown here is derived from an EMBL/GenBank/DDBJ whole genome shotgun (WGS) entry which is preliminary data.</text>
</comment>
<keyword evidence="4 6" id="KW-0067">ATP-binding</keyword>
<dbReference type="Gene3D" id="3.40.50.300">
    <property type="entry name" value="P-loop containing nucleotide triphosphate hydrolases"/>
    <property type="match status" value="1"/>
</dbReference>
<feature type="domain" description="ABC transporter" evidence="5">
    <location>
        <begin position="3"/>
        <end position="242"/>
    </location>
</feature>
<dbReference type="Pfam" id="PF00005">
    <property type="entry name" value="ABC_tran"/>
    <property type="match status" value="1"/>
</dbReference>
<evidence type="ECO:0000256" key="3">
    <source>
        <dbReference type="ARBA" id="ARBA00022741"/>
    </source>
</evidence>
<dbReference type="InterPro" id="IPR003593">
    <property type="entry name" value="AAA+_ATPase"/>
</dbReference>
<reference evidence="6" key="2">
    <citation type="submission" date="2021-09" db="EMBL/GenBank/DDBJ databases">
        <authorList>
            <person name="Gilroy R."/>
        </authorList>
    </citation>
    <scope>NUCLEOTIDE SEQUENCE</scope>
    <source>
        <strain evidence="6">CHK124-7917</strain>
    </source>
</reference>
<dbReference type="RefSeq" id="WP_274959491.1">
    <property type="nucleotide sequence ID" value="NZ_DYWQ01000130.1"/>
</dbReference>
<accession>A0A921GGT1</accession>
<dbReference type="InterPro" id="IPR015856">
    <property type="entry name" value="ABC_transpr_CbiO/EcfA_su"/>
</dbReference>
<dbReference type="SMART" id="SM00382">
    <property type="entry name" value="AAA"/>
    <property type="match status" value="1"/>
</dbReference>